<reference evidence="2" key="1">
    <citation type="submission" date="2019-10" db="EMBL/GenBank/DDBJ databases">
        <authorList>
            <consortium name="DOE Joint Genome Institute"/>
            <person name="Kuo A."/>
            <person name="Miyauchi S."/>
            <person name="Kiss E."/>
            <person name="Drula E."/>
            <person name="Kohler A."/>
            <person name="Sanchez-Garcia M."/>
            <person name="Andreopoulos B."/>
            <person name="Barry K.W."/>
            <person name="Bonito G."/>
            <person name="Buee M."/>
            <person name="Carver A."/>
            <person name="Chen C."/>
            <person name="Cichocki N."/>
            <person name="Clum A."/>
            <person name="Culley D."/>
            <person name="Crous P.W."/>
            <person name="Fauchery L."/>
            <person name="Girlanda M."/>
            <person name="Hayes R."/>
            <person name="Keri Z."/>
            <person name="LaButti K."/>
            <person name="Lipzen A."/>
            <person name="Lombard V."/>
            <person name="Magnuson J."/>
            <person name="Maillard F."/>
            <person name="Morin E."/>
            <person name="Murat C."/>
            <person name="Nolan M."/>
            <person name="Ohm R."/>
            <person name="Pangilinan J."/>
            <person name="Pereira M."/>
            <person name="Perotto S."/>
            <person name="Peter M."/>
            <person name="Riley R."/>
            <person name="Sitrit Y."/>
            <person name="Stielow B."/>
            <person name="Szollosi G."/>
            <person name="Zifcakova L."/>
            <person name="Stursova M."/>
            <person name="Spatafora J.W."/>
            <person name="Tedersoo L."/>
            <person name="Vaario L.-M."/>
            <person name="Yamada A."/>
            <person name="Yan M."/>
            <person name="Wang P."/>
            <person name="Xu J."/>
            <person name="Bruns T."/>
            <person name="Baldrian P."/>
            <person name="Vilgalys R."/>
            <person name="Henrissat B."/>
            <person name="Grigoriev I.V."/>
            <person name="Hibbett D."/>
            <person name="Nagy L.G."/>
            <person name="Martin F.M."/>
        </authorList>
    </citation>
    <scope>NUCLEOTIDE SEQUENCE</scope>
    <source>
        <strain evidence="2">BED1</strain>
    </source>
</reference>
<protein>
    <submittedName>
        <fullName evidence="2">Uncharacterized protein</fullName>
    </submittedName>
</protein>
<sequence length="156" mass="18189">MREGERNNGDGEDHVNPLRRRGKLNRSLDLVQYGLRKLKREKWLRVAFRPPRSRRWSRLQHVPSPTVRARTEPYRKERRDRRWNSKYWLGRGGGEQELGKPPGFDLSVGPRNAKNESCQKQPLAPRKCGEQTKNMRARGDLAPNGRAPVLSSFPLR</sequence>
<dbReference type="Proteomes" id="UP001194468">
    <property type="component" value="Unassembled WGS sequence"/>
</dbReference>
<feature type="compositionally biased region" description="Basic and acidic residues" evidence="1">
    <location>
        <begin position="1"/>
        <end position="16"/>
    </location>
</feature>
<dbReference type="EMBL" id="WHUW01000013">
    <property type="protein sequence ID" value="KAF8439787.1"/>
    <property type="molecule type" value="Genomic_DNA"/>
</dbReference>
<comment type="caution">
    <text evidence="2">The sequence shown here is derived from an EMBL/GenBank/DDBJ whole genome shotgun (WGS) entry which is preliminary data.</text>
</comment>
<dbReference type="AlphaFoldDB" id="A0AAD4BU58"/>
<feature type="region of interest" description="Disordered" evidence="1">
    <location>
        <begin position="1"/>
        <end position="23"/>
    </location>
</feature>
<keyword evidence="3" id="KW-1185">Reference proteome</keyword>
<accession>A0AAD4BU58</accession>
<evidence type="ECO:0000313" key="3">
    <source>
        <dbReference type="Proteomes" id="UP001194468"/>
    </source>
</evidence>
<evidence type="ECO:0000256" key="1">
    <source>
        <dbReference type="SAM" id="MobiDB-lite"/>
    </source>
</evidence>
<name>A0AAD4BU58_BOLED</name>
<feature type="region of interest" description="Disordered" evidence="1">
    <location>
        <begin position="52"/>
        <end position="76"/>
    </location>
</feature>
<organism evidence="2 3">
    <name type="scientific">Boletus edulis BED1</name>
    <dbReference type="NCBI Taxonomy" id="1328754"/>
    <lineage>
        <taxon>Eukaryota</taxon>
        <taxon>Fungi</taxon>
        <taxon>Dikarya</taxon>
        <taxon>Basidiomycota</taxon>
        <taxon>Agaricomycotina</taxon>
        <taxon>Agaricomycetes</taxon>
        <taxon>Agaricomycetidae</taxon>
        <taxon>Boletales</taxon>
        <taxon>Boletineae</taxon>
        <taxon>Boletaceae</taxon>
        <taxon>Boletoideae</taxon>
        <taxon>Boletus</taxon>
    </lineage>
</organism>
<evidence type="ECO:0000313" key="2">
    <source>
        <dbReference type="EMBL" id="KAF8439787.1"/>
    </source>
</evidence>
<gene>
    <name evidence="2" type="ORF">L210DRAFT_3504228</name>
</gene>
<proteinExistence type="predicted"/>
<reference evidence="2" key="2">
    <citation type="journal article" date="2020" name="Nat. Commun.">
        <title>Large-scale genome sequencing of mycorrhizal fungi provides insights into the early evolution of symbiotic traits.</title>
        <authorList>
            <person name="Miyauchi S."/>
            <person name="Kiss E."/>
            <person name="Kuo A."/>
            <person name="Drula E."/>
            <person name="Kohler A."/>
            <person name="Sanchez-Garcia M."/>
            <person name="Morin E."/>
            <person name="Andreopoulos B."/>
            <person name="Barry K.W."/>
            <person name="Bonito G."/>
            <person name="Buee M."/>
            <person name="Carver A."/>
            <person name="Chen C."/>
            <person name="Cichocki N."/>
            <person name="Clum A."/>
            <person name="Culley D."/>
            <person name="Crous P.W."/>
            <person name="Fauchery L."/>
            <person name="Girlanda M."/>
            <person name="Hayes R.D."/>
            <person name="Keri Z."/>
            <person name="LaButti K."/>
            <person name="Lipzen A."/>
            <person name="Lombard V."/>
            <person name="Magnuson J."/>
            <person name="Maillard F."/>
            <person name="Murat C."/>
            <person name="Nolan M."/>
            <person name="Ohm R.A."/>
            <person name="Pangilinan J."/>
            <person name="Pereira M.F."/>
            <person name="Perotto S."/>
            <person name="Peter M."/>
            <person name="Pfister S."/>
            <person name="Riley R."/>
            <person name="Sitrit Y."/>
            <person name="Stielow J.B."/>
            <person name="Szollosi G."/>
            <person name="Zifcakova L."/>
            <person name="Stursova M."/>
            <person name="Spatafora J.W."/>
            <person name="Tedersoo L."/>
            <person name="Vaario L.M."/>
            <person name="Yamada A."/>
            <person name="Yan M."/>
            <person name="Wang P."/>
            <person name="Xu J."/>
            <person name="Bruns T."/>
            <person name="Baldrian P."/>
            <person name="Vilgalys R."/>
            <person name="Dunand C."/>
            <person name="Henrissat B."/>
            <person name="Grigoriev I.V."/>
            <person name="Hibbett D."/>
            <person name="Nagy L.G."/>
            <person name="Martin F.M."/>
        </authorList>
    </citation>
    <scope>NUCLEOTIDE SEQUENCE</scope>
    <source>
        <strain evidence="2">BED1</strain>
    </source>
</reference>
<feature type="region of interest" description="Disordered" evidence="1">
    <location>
        <begin position="90"/>
        <end position="156"/>
    </location>
</feature>